<comment type="caution">
    <text evidence="1">The sequence shown here is derived from an EMBL/GenBank/DDBJ whole genome shotgun (WGS) entry which is preliminary data.</text>
</comment>
<reference evidence="2" key="2">
    <citation type="submission" date="2019-01" db="EMBL/GenBank/DDBJ databases">
        <title>Genome sequence of Desulfonema ishimotonii strain Tokyo 01.</title>
        <authorList>
            <person name="Fukui M."/>
        </authorList>
    </citation>
    <scope>NUCLEOTIDE SEQUENCE [LARGE SCALE GENOMIC DNA]</scope>
    <source>
        <strain evidence="2">Tokyo 01</strain>
    </source>
</reference>
<gene>
    <name evidence="1" type="ORF">DENIS_0867</name>
</gene>
<dbReference type="OrthoDB" id="9794834at2"/>
<proteinExistence type="predicted"/>
<protein>
    <submittedName>
        <fullName evidence="1">Uncharacterized protein</fullName>
    </submittedName>
</protein>
<keyword evidence="2" id="KW-1185">Reference proteome</keyword>
<dbReference type="RefSeq" id="WP_124327393.1">
    <property type="nucleotide sequence ID" value="NZ_BEXT01000001.1"/>
</dbReference>
<evidence type="ECO:0000313" key="1">
    <source>
        <dbReference type="EMBL" id="GBC59925.1"/>
    </source>
</evidence>
<sequence>MKICYDNVSSDYSYPVSKKDIGEIKKIILPEITDKIRVIRFGCNTKTTQEGRIVKQGRVYDIRINFCLNNNRSLILSDRKKYIKEIKQFGGSPDFKSGFITWKLNDAKRYSFYILFHEIGHIAFCEKYLNGNQGTKNSSAEEQWCNNFSMKLIRELEKNALFNLPDSDK</sequence>
<evidence type="ECO:0000313" key="2">
    <source>
        <dbReference type="Proteomes" id="UP000288096"/>
    </source>
</evidence>
<dbReference type="AlphaFoldDB" id="A0A401FSI9"/>
<dbReference type="EMBL" id="BEXT01000001">
    <property type="protein sequence ID" value="GBC59925.1"/>
    <property type="molecule type" value="Genomic_DNA"/>
</dbReference>
<organism evidence="1 2">
    <name type="scientific">Desulfonema ishimotonii</name>
    <dbReference type="NCBI Taxonomy" id="45657"/>
    <lineage>
        <taxon>Bacteria</taxon>
        <taxon>Pseudomonadati</taxon>
        <taxon>Thermodesulfobacteriota</taxon>
        <taxon>Desulfobacteria</taxon>
        <taxon>Desulfobacterales</taxon>
        <taxon>Desulfococcaceae</taxon>
        <taxon>Desulfonema</taxon>
    </lineage>
</organism>
<reference evidence="2" key="1">
    <citation type="submission" date="2017-11" db="EMBL/GenBank/DDBJ databases">
        <authorList>
            <person name="Watanabe M."/>
            <person name="Kojima H."/>
        </authorList>
    </citation>
    <scope>NUCLEOTIDE SEQUENCE [LARGE SCALE GENOMIC DNA]</scope>
    <source>
        <strain evidence="2">Tokyo 01</strain>
    </source>
</reference>
<dbReference type="Proteomes" id="UP000288096">
    <property type="component" value="Unassembled WGS sequence"/>
</dbReference>
<name>A0A401FSI9_9BACT</name>
<accession>A0A401FSI9</accession>